<proteinExistence type="predicted"/>
<organism evidence="1 2">
    <name type="scientific">Duganella callida</name>
    <dbReference type="NCBI Taxonomy" id="2561932"/>
    <lineage>
        <taxon>Bacteria</taxon>
        <taxon>Pseudomonadati</taxon>
        <taxon>Pseudomonadota</taxon>
        <taxon>Betaproteobacteria</taxon>
        <taxon>Burkholderiales</taxon>
        <taxon>Oxalobacteraceae</taxon>
        <taxon>Telluria group</taxon>
        <taxon>Duganella</taxon>
    </lineage>
</organism>
<dbReference type="Proteomes" id="UP000297729">
    <property type="component" value="Unassembled WGS sequence"/>
</dbReference>
<protein>
    <recommendedName>
        <fullName evidence="3">HK97 gp10 family phage protein</fullName>
    </recommendedName>
</protein>
<dbReference type="AlphaFoldDB" id="A0A4Y9S7F3"/>
<reference evidence="1 2" key="1">
    <citation type="submission" date="2019-03" db="EMBL/GenBank/DDBJ databases">
        <title>Draft Genome Sequence of Duganella callidus sp. nov., a Novel Duganella Species Isolated from Cultivated Soil.</title>
        <authorList>
            <person name="Raths R."/>
            <person name="Peta V."/>
            <person name="Bucking H."/>
        </authorList>
    </citation>
    <scope>NUCLEOTIDE SEQUENCE [LARGE SCALE GENOMIC DNA]</scope>
    <source>
        <strain evidence="1 2">DN04</strain>
    </source>
</reference>
<accession>A0A4Y9S7F3</accession>
<dbReference type="RefSeq" id="WP_135204253.1">
    <property type="nucleotide sequence ID" value="NZ_SPVG01000245.1"/>
</dbReference>
<gene>
    <name evidence="1" type="ORF">E4L98_25065</name>
</gene>
<dbReference type="EMBL" id="SPVG01000245">
    <property type="protein sequence ID" value="TFW15967.1"/>
    <property type="molecule type" value="Genomic_DNA"/>
</dbReference>
<evidence type="ECO:0000313" key="1">
    <source>
        <dbReference type="EMBL" id="TFW15967.1"/>
    </source>
</evidence>
<sequence length="196" mass="21325">MSTFALQISAWVEKTKSNADQVTRYALMEIDKRIINRSPVGDPKYWKHNPNAPKVFGKFGATGPKKDWQLGFLSGETSSYRMGGAGYVGGRFRANWQMSIGTPAGGVLDAIDQDGKATLDSHAIVVSIAKAGQVFYLMNNLPYAQCIERGWSRQAPVGVVALTVVEWNNIVNDAVNGVRAGTSVADFKQGYESYGL</sequence>
<dbReference type="OrthoDB" id="6650149at2"/>
<keyword evidence="2" id="KW-1185">Reference proteome</keyword>
<evidence type="ECO:0000313" key="2">
    <source>
        <dbReference type="Proteomes" id="UP000297729"/>
    </source>
</evidence>
<comment type="caution">
    <text evidence="1">The sequence shown here is derived from an EMBL/GenBank/DDBJ whole genome shotgun (WGS) entry which is preliminary data.</text>
</comment>
<evidence type="ECO:0008006" key="3">
    <source>
        <dbReference type="Google" id="ProtNLM"/>
    </source>
</evidence>
<name>A0A4Y9S7F3_9BURK</name>